<dbReference type="GO" id="GO:0005886">
    <property type="term" value="C:plasma membrane"/>
    <property type="evidence" value="ECO:0007669"/>
    <property type="project" value="TreeGrafter"/>
</dbReference>
<dbReference type="PANTHER" id="PTHR38095">
    <property type="entry name" value="ANAEROBIC DIMETHYL SULFOXIDE REDUCTASE CHAIN YNFH"/>
    <property type="match status" value="1"/>
</dbReference>
<evidence type="ECO:0000313" key="2">
    <source>
        <dbReference type="EMBL" id="OSM04416.1"/>
    </source>
</evidence>
<keyword evidence="1" id="KW-0472">Membrane</keyword>
<proteinExistence type="predicted"/>
<dbReference type="GO" id="GO:0019645">
    <property type="term" value="P:anaerobic electron transport chain"/>
    <property type="evidence" value="ECO:0007669"/>
    <property type="project" value="InterPro"/>
</dbReference>
<dbReference type="AlphaFoldDB" id="A0A1Y2K5A1"/>
<feature type="transmembrane region" description="Helical" evidence="1">
    <location>
        <begin position="128"/>
        <end position="151"/>
    </location>
</feature>
<comment type="caution">
    <text evidence="2">The sequence shown here is derived from an EMBL/GenBank/DDBJ whole genome shotgun (WGS) entry which is preliminary data.</text>
</comment>
<organism evidence="2 3">
    <name type="scientific">Magnetofaba australis IT-1</name>
    <dbReference type="NCBI Taxonomy" id="1434232"/>
    <lineage>
        <taxon>Bacteria</taxon>
        <taxon>Pseudomonadati</taxon>
        <taxon>Pseudomonadota</taxon>
        <taxon>Magnetococcia</taxon>
        <taxon>Magnetococcales</taxon>
        <taxon>Magnetococcaceae</taxon>
        <taxon>Magnetofaba</taxon>
    </lineage>
</organism>
<gene>
    <name evidence="2" type="ORF">MAIT1_04329</name>
</gene>
<evidence type="ECO:0000313" key="3">
    <source>
        <dbReference type="Proteomes" id="UP000194003"/>
    </source>
</evidence>
<keyword evidence="3" id="KW-1185">Reference proteome</keyword>
<sequence length="326" mass="36148">MKPAFSVIFLTTLIGAGQGLLFAMVTAQTYLRLQEAQPLPGDTFYALGALGALILLSLGLLASTFHLSHPTRGWRAIARWRTSWLSREVIMLPLFMGFVALYGVMHYFDFNQPHLTLGGLVNIELTLLVGWIASIVGLLLFICTGMVYASVKFLPEWRCGLTVVNYTLLGSASGYTAGAVLAVQKAGRVSDYILAWAIAITLTGMVTRIIQLRRNKRLRPAVTHKSAMGVHHGKIRQVSMGFMGGSYNTKEYFHGKSPSFVCSVKWAFLFLSFPIPIALLIAGRHLDILDLMFAAFIVQIFGLMLERWHFLADANHVQNIYYQTVG</sequence>
<dbReference type="RefSeq" id="WP_085442501.1">
    <property type="nucleotide sequence ID" value="NZ_LVJN01000019.1"/>
</dbReference>
<keyword evidence="1" id="KW-1133">Transmembrane helix</keyword>
<feature type="transmembrane region" description="Helical" evidence="1">
    <location>
        <begin position="43"/>
        <end position="68"/>
    </location>
</feature>
<evidence type="ECO:0000256" key="1">
    <source>
        <dbReference type="SAM" id="Phobius"/>
    </source>
</evidence>
<feature type="transmembrane region" description="Helical" evidence="1">
    <location>
        <begin position="89"/>
        <end position="108"/>
    </location>
</feature>
<dbReference type="PANTHER" id="PTHR38095:SF1">
    <property type="entry name" value="ANAEROBIC DIMETHYL SULFOXIDE REDUCTASE CHAIN YNFH"/>
    <property type="match status" value="1"/>
</dbReference>
<protein>
    <submittedName>
        <fullName evidence="2">Putative Anaerobic dimethyl sulfoxide reductase chain C</fullName>
    </submittedName>
</protein>
<dbReference type="GO" id="GO:0009389">
    <property type="term" value="F:dimethyl sulfoxide reductase activity"/>
    <property type="evidence" value="ECO:0007669"/>
    <property type="project" value="TreeGrafter"/>
</dbReference>
<dbReference type="Pfam" id="PF04976">
    <property type="entry name" value="DmsC"/>
    <property type="match status" value="1"/>
</dbReference>
<feature type="transmembrane region" description="Helical" evidence="1">
    <location>
        <begin position="260"/>
        <end position="282"/>
    </location>
</feature>
<dbReference type="STRING" id="1434232.MAIT1_04329"/>
<reference evidence="2 3" key="1">
    <citation type="journal article" date="2016" name="BMC Genomics">
        <title>Combined genomic and structural analyses of a cultured magnetotactic bacterium reveals its niche adaptation to a dynamic environment.</title>
        <authorList>
            <person name="Araujo A.C."/>
            <person name="Morillo V."/>
            <person name="Cypriano J."/>
            <person name="Teixeira L.C."/>
            <person name="Leao P."/>
            <person name="Lyra S."/>
            <person name="Almeida L.G."/>
            <person name="Bazylinski D.A."/>
            <person name="Vasconcellos A.T."/>
            <person name="Abreu F."/>
            <person name="Lins U."/>
        </authorList>
    </citation>
    <scope>NUCLEOTIDE SEQUENCE [LARGE SCALE GENOMIC DNA]</scope>
    <source>
        <strain evidence="2 3">IT-1</strain>
    </source>
</reference>
<dbReference type="GO" id="GO:0009390">
    <property type="term" value="C:dimethyl sulfoxide reductase complex"/>
    <property type="evidence" value="ECO:0007669"/>
    <property type="project" value="TreeGrafter"/>
</dbReference>
<keyword evidence="1" id="KW-0812">Transmembrane</keyword>
<feature type="transmembrane region" description="Helical" evidence="1">
    <location>
        <begin position="163"/>
        <end position="183"/>
    </location>
</feature>
<name>A0A1Y2K5A1_9PROT</name>
<accession>A0A1Y2K5A1</accession>
<dbReference type="OrthoDB" id="5520897at2"/>
<feature type="transmembrane region" description="Helical" evidence="1">
    <location>
        <begin position="288"/>
        <end position="305"/>
    </location>
</feature>
<dbReference type="InterPro" id="IPR007059">
    <property type="entry name" value="DmsC"/>
</dbReference>
<dbReference type="EMBL" id="LVJN01000019">
    <property type="protein sequence ID" value="OSM04416.1"/>
    <property type="molecule type" value="Genomic_DNA"/>
</dbReference>
<feature type="transmembrane region" description="Helical" evidence="1">
    <location>
        <begin position="189"/>
        <end position="210"/>
    </location>
</feature>
<dbReference type="Proteomes" id="UP000194003">
    <property type="component" value="Unassembled WGS sequence"/>
</dbReference>